<organism evidence="2 3">
    <name type="scientific">Anthostomella pinea</name>
    <dbReference type="NCBI Taxonomy" id="933095"/>
    <lineage>
        <taxon>Eukaryota</taxon>
        <taxon>Fungi</taxon>
        <taxon>Dikarya</taxon>
        <taxon>Ascomycota</taxon>
        <taxon>Pezizomycotina</taxon>
        <taxon>Sordariomycetes</taxon>
        <taxon>Xylariomycetidae</taxon>
        <taxon>Xylariales</taxon>
        <taxon>Xylariaceae</taxon>
        <taxon>Anthostomella</taxon>
    </lineage>
</organism>
<name>A0AAI8V8A9_9PEZI</name>
<accession>A0AAI8V8A9</accession>
<feature type="region of interest" description="Disordered" evidence="1">
    <location>
        <begin position="1"/>
        <end position="71"/>
    </location>
</feature>
<reference evidence="2" key="1">
    <citation type="submission" date="2023-10" db="EMBL/GenBank/DDBJ databases">
        <authorList>
            <person name="Hackl T."/>
        </authorList>
    </citation>
    <scope>NUCLEOTIDE SEQUENCE</scope>
</reference>
<comment type="caution">
    <text evidence="2">The sequence shown here is derived from an EMBL/GenBank/DDBJ whole genome shotgun (WGS) entry which is preliminary data.</text>
</comment>
<proteinExistence type="predicted"/>
<dbReference type="Proteomes" id="UP001295740">
    <property type="component" value="Unassembled WGS sequence"/>
</dbReference>
<evidence type="ECO:0000313" key="3">
    <source>
        <dbReference type="Proteomes" id="UP001295740"/>
    </source>
</evidence>
<evidence type="ECO:0000313" key="2">
    <source>
        <dbReference type="EMBL" id="CAJ2499927.1"/>
    </source>
</evidence>
<feature type="compositionally biased region" description="Acidic residues" evidence="1">
    <location>
        <begin position="53"/>
        <end position="62"/>
    </location>
</feature>
<keyword evidence="3" id="KW-1185">Reference proteome</keyword>
<protein>
    <submittedName>
        <fullName evidence="2">Uu.00g027800.m01.CDS01</fullName>
    </submittedName>
</protein>
<dbReference type="EMBL" id="CAUWAG010000003">
    <property type="protein sequence ID" value="CAJ2499927.1"/>
    <property type="molecule type" value="Genomic_DNA"/>
</dbReference>
<gene>
    <name evidence="2" type="ORF">KHLLAP_LOCUS395</name>
</gene>
<evidence type="ECO:0000256" key="1">
    <source>
        <dbReference type="SAM" id="MobiDB-lite"/>
    </source>
</evidence>
<dbReference type="AlphaFoldDB" id="A0AAI8V8A9"/>
<sequence>MPKAPKTTAGAKAKRTTATKDAAKPAKGKNASSKAPEKAQAPRGRGRPSKAEAEDEDEDDGEPTSMGFKDVKTAQFTIDSLKDRSLTAQRTHINAYMQRAKTHANPTKGMKAAVAVFEKWLKVDYPAARGELRASGFKPMVPKDTVAKLSATFDAEGVGGLAREFADFYPALKSRARLSAQLVDPDDIDQGDWETVRYEQLAKLLPPGKEDPRTWGAGELWDDEGAPTREHLELLAWAWSPLPMRTVIHKIDAFLAEEEGEEA</sequence>
<feature type="compositionally biased region" description="Low complexity" evidence="1">
    <location>
        <begin position="1"/>
        <end position="11"/>
    </location>
</feature>